<keyword evidence="2" id="KW-1277">Toxin-antitoxin system</keyword>
<evidence type="ECO:0000313" key="4">
    <source>
        <dbReference type="EMBL" id="QDC24749.1"/>
    </source>
</evidence>
<evidence type="ECO:0000313" key="5">
    <source>
        <dbReference type="Proteomes" id="UP000314616"/>
    </source>
</evidence>
<evidence type="ECO:0000256" key="2">
    <source>
        <dbReference type="ARBA" id="ARBA00022649"/>
    </source>
</evidence>
<dbReference type="Proteomes" id="UP000314616">
    <property type="component" value="Chromosome"/>
</dbReference>
<protein>
    <submittedName>
        <fullName evidence="4">Type II toxin-antitoxin system PemK/MazF family toxin</fullName>
    </submittedName>
</protein>
<dbReference type="AlphaFoldDB" id="A0A5B8C250"/>
<dbReference type="RefSeq" id="WP_139928405.1">
    <property type="nucleotide sequence ID" value="NZ_CP040915.1"/>
</dbReference>
<reference evidence="4 5" key="1">
    <citation type="submission" date="2019-05" db="EMBL/GenBank/DDBJ databases">
        <title>Georgenia *** sp. nov., and Georgenia *** sp. nov., isolated from the intestinal contents of plateau pika (Ochotona curzoniae) in the Qinghai-Tibet plateau of China.</title>
        <authorList>
            <person name="Tian Z."/>
        </authorList>
    </citation>
    <scope>NUCLEOTIDE SEQUENCE [LARGE SCALE GENOMIC DNA]</scope>
    <source>
        <strain evidence="4 5">Z443</strain>
    </source>
</reference>
<dbReference type="InterPro" id="IPR011067">
    <property type="entry name" value="Plasmid_toxin/cell-grow_inhib"/>
</dbReference>
<dbReference type="Gene3D" id="2.30.30.110">
    <property type="match status" value="1"/>
</dbReference>
<feature type="region of interest" description="Disordered" evidence="3">
    <location>
        <begin position="26"/>
        <end position="64"/>
    </location>
</feature>
<gene>
    <name evidence="4" type="ORF">FE374_09095</name>
</gene>
<accession>A0A5B8C250</accession>
<evidence type="ECO:0000256" key="3">
    <source>
        <dbReference type="SAM" id="MobiDB-lite"/>
    </source>
</evidence>
<proteinExistence type="inferred from homology"/>
<comment type="similarity">
    <text evidence="1">Belongs to the PemK/MazF family.</text>
</comment>
<dbReference type="InterPro" id="IPR003477">
    <property type="entry name" value="PemK-like"/>
</dbReference>
<sequence length="206" mass="22501">MSSIWRRAARIAGVAAASVVRDYLKQPRVSTRAKRGGPIPRRSRPDAGARGAVAPRASSGEQQVQAASLETTEYDVARLGLPALSYSPQHDDQPDPGEVVWTWVPYEDDPQQGKDRPVLVLAREGAGLVVAQMTSKDHDRDQADEARFGRHWVDVGSGAWDARGRESEVRVDRLLWVDPSAVRREGAALDPARYAEVAAAMQAFHG</sequence>
<organism evidence="4 5">
    <name type="scientific">Georgenia yuyongxinii</name>
    <dbReference type="NCBI Taxonomy" id="2589797"/>
    <lineage>
        <taxon>Bacteria</taxon>
        <taxon>Bacillati</taxon>
        <taxon>Actinomycetota</taxon>
        <taxon>Actinomycetes</taxon>
        <taxon>Micrococcales</taxon>
        <taxon>Bogoriellaceae</taxon>
        <taxon>Georgenia</taxon>
    </lineage>
</organism>
<dbReference type="OrthoDB" id="5184628at2"/>
<dbReference type="GO" id="GO:0003677">
    <property type="term" value="F:DNA binding"/>
    <property type="evidence" value="ECO:0007669"/>
    <property type="project" value="InterPro"/>
</dbReference>
<dbReference type="KEGG" id="gyu:FE374_09095"/>
<name>A0A5B8C250_9MICO</name>
<dbReference type="EMBL" id="CP040915">
    <property type="protein sequence ID" value="QDC24749.1"/>
    <property type="molecule type" value="Genomic_DNA"/>
</dbReference>
<dbReference type="SUPFAM" id="SSF50118">
    <property type="entry name" value="Cell growth inhibitor/plasmid maintenance toxic component"/>
    <property type="match status" value="1"/>
</dbReference>
<dbReference type="Pfam" id="PF02452">
    <property type="entry name" value="PemK_toxin"/>
    <property type="match status" value="1"/>
</dbReference>
<evidence type="ECO:0000256" key="1">
    <source>
        <dbReference type="ARBA" id="ARBA00007521"/>
    </source>
</evidence>